<dbReference type="EMBL" id="KI669467">
    <property type="protein sequence ID" value="OCF55236.1"/>
    <property type="molecule type" value="Genomic_DNA"/>
</dbReference>
<name>A0A1B9IHY8_9TREE</name>
<gene>
    <name evidence="1" type="ORF">L486_07349</name>
</gene>
<keyword evidence="2" id="KW-1185">Reference proteome</keyword>
<reference evidence="2" key="2">
    <citation type="submission" date="2013-12" db="EMBL/GenBank/DDBJ databases">
        <title>Evolution of pathogenesis and genome organization in the Tremellales.</title>
        <authorList>
            <person name="Cuomo C."/>
            <person name="Litvintseva A."/>
            <person name="Heitman J."/>
            <person name="Chen Y."/>
            <person name="Sun S."/>
            <person name="Springer D."/>
            <person name="Dromer F."/>
            <person name="Young S."/>
            <person name="Zeng Q."/>
            <person name="Chapman S."/>
            <person name="Gujja S."/>
            <person name="Saif S."/>
            <person name="Birren B."/>
        </authorList>
    </citation>
    <scope>NUCLEOTIDE SEQUENCE [LARGE SCALE GENOMIC DNA]</scope>
    <source>
        <strain evidence="2">CBS 10435</strain>
    </source>
</reference>
<organism evidence="1 2">
    <name type="scientific">Kwoniella mangroviensis CBS 10435</name>
    <dbReference type="NCBI Taxonomy" id="1331196"/>
    <lineage>
        <taxon>Eukaryota</taxon>
        <taxon>Fungi</taxon>
        <taxon>Dikarya</taxon>
        <taxon>Basidiomycota</taxon>
        <taxon>Agaricomycotina</taxon>
        <taxon>Tremellomycetes</taxon>
        <taxon>Tremellales</taxon>
        <taxon>Cryptococcaceae</taxon>
        <taxon>Kwoniella</taxon>
    </lineage>
</organism>
<proteinExistence type="predicted"/>
<protein>
    <submittedName>
        <fullName evidence="1">Uncharacterized protein</fullName>
    </submittedName>
</protein>
<dbReference type="AlphaFoldDB" id="A0A1B9IHY8"/>
<sequence length="158" mass="17932">MAIPNHTSQSHLIAIFHRLRGILKPRKHRRSRYFWKVLQPQNNTGELYTPQLPIAVTLVDDVSVVEHPTNVQPHVPFSLFKDYSEVKAYLENASNRKIVGFSAARYDNVDQEGYITFAATTPWTTAMITAAEIVLWEIGSRYQAVKQYTGDAFLAPTA</sequence>
<reference evidence="1 2" key="1">
    <citation type="submission" date="2013-07" db="EMBL/GenBank/DDBJ databases">
        <title>The Genome Sequence of Kwoniella mangroviensis CBS10435.</title>
        <authorList>
            <consortium name="The Broad Institute Genome Sequencing Platform"/>
            <person name="Cuomo C."/>
            <person name="Litvintseva A."/>
            <person name="Chen Y."/>
            <person name="Heitman J."/>
            <person name="Sun S."/>
            <person name="Springer D."/>
            <person name="Dromer F."/>
            <person name="Young S.K."/>
            <person name="Zeng Q."/>
            <person name="Gargeya S."/>
            <person name="Fitzgerald M."/>
            <person name="Abouelleil A."/>
            <person name="Alvarado L."/>
            <person name="Berlin A.M."/>
            <person name="Chapman S.B."/>
            <person name="Dewar J."/>
            <person name="Goldberg J."/>
            <person name="Griggs A."/>
            <person name="Gujja S."/>
            <person name="Hansen M."/>
            <person name="Howarth C."/>
            <person name="Imamovic A."/>
            <person name="Larimer J."/>
            <person name="McCowan C."/>
            <person name="Murphy C."/>
            <person name="Pearson M."/>
            <person name="Priest M."/>
            <person name="Roberts A."/>
            <person name="Saif S."/>
            <person name="Shea T."/>
            <person name="Sykes S."/>
            <person name="Wortman J."/>
            <person name="Nusbaum C."/>
            <person name="Birren B."/>
        </authorList>
    </citation>
    <scope>NUCLEOTIDE SEQUENCE [LARGE SCALE GENOMIC DNA]</scope>
    <source>
        <strain evidence="1 2">CBS 10435</strain>
    </source>
</reference>
<evidence type="ECO:0000313" key="2">
    <source>
        <dbReference type="Proteomes" id="UP000092583"/>
    </source>
</evidence>
<evidence type="ECO:0000313" key="1">
    <source>
        <dbReference type="EMBL" id="OCF55236.1"/>
    </source>
</evidence>
<dbReference type="Proteomes" id="UP000092583">
    <property type="component" value="Unassembled WGS sequence"/>
</dbReference>
<accession>A0A1B9IHY8</accession>